<evidence type="ECO:0000313" key="4">
    <source>
        <dbReference type="EMBL" id="GBH21215.1"/>
    </source>
</evidence>
<dbReference type="InterPro" id="IPR013747">
    <property type="entry name" value="ACP_syn_III_C"/>
</dbReference>
<keyword evidence="2" id="KW-1133">Transmembrane helix</keyword>
<dbReference type="AlphaFoldDB" id="A0AAN4QF73"/>
<proteinExistence type="predicted"/>
<reference evidence="4 5" key="1">
    <citation type="submission" date="2018-04" db="EMBL/GenBank/DDBJ databases">
        <title>Draft genome sequence of Pseudomonas syringae pv. actinidiae biovar 3 strains isolated from kiwifruit in Kagawa prefecture.</title>
        <authorList>
            <person name="Tabuchi M."/>
            <person name="Saito M."/>
            <person name="Fujiwara S."/>
            <person name="Sasa N."/>
            <person name="Akimitsu K."/>
            <person name="Gomi K."/>
            <person name="Konishi-Sugita S."/>
            <person name="Hamano K."/>
            <person name="Kataoka I."/>
        </authorList>
    </citation>
    <scope>NUCLEOTIDE SEQUENCE [LARGE SCALE GENOMIC DNA]</scope>
    <source>
        <strain evidence="4 5">MAFF212211</strain>
    </source>
</reference>
<dbReference type="GO" id="GO:0016746">
    <property type="term" value="F:acyltransferase activity"/>
    <property type="evidence" value="ECO:0007669"/>
    <property type="project" value="UniProtKB-KW"/>
</dbReference>
<dbReference type="SUPFAM" id="SSF53901">
    <property type="entry name" value="Thiolase-like"/>
    <property type="match status" value="1"/>
</dbReference>
<keyword evidence="2" id="KW-0812">Transmembrane</keyword>
<dbReference type="Pfam" id="PF08541">
    <property type="entry name" value="ACP_syn_III_C"/>
    <property type="match status" value="1"/>
</dbReference>
<evidence type="ECO:0000256" key="1">
    <source>
        <dbReference type="ARBA" id="ARBA00022679"/>
    </source>
</evidence>
<comment type="caution">
    <text evidence="4">The sequence shown here is derived from an EMBL/GenBank/DDBJ whole genome shotgun (WGS) entry which is preliminary data.</text>
</comment>
<dbReference type="Proteomes" id="UP000248291">
    <property type="component" value="Unassembled WGS sequence"/>
</dbReference>
<gene>
    <name evidence="4" type="ORF">KPSA3_07257</name>
</gene>
<protein>
    <submittedName>
        <fullName evidence="4">3-oxoacyl-[acyl-carrier-protein] synthase III</fullName>
    </submittedName>
</protein>
<evidence type="ECO:0000256" key="2">
    <source>
        <dbReference type="SAM" id="Phobius"/>
    </source>
</evidence>
<accession>A0AAN4QF73</accession>
<feature type="transmembrane region" description="Helical" evidence="2">
    <location>
        <begin position="35"/>
        <end position="53"/>
    </location>
</feature>
<organism evidence="4 5">
    <name type="scientific">Pseudomonas syringae pv. actinidiae</name>
    <dbReference type="NCBI Taxonomy" id="103796"/>
    <lineage>
        <taxon>Bacteria</taxon>
        <taxon>Pseudomonadati</taxon>
        <taxon>Pseudomonadota</taxon>
        <taxon>Gammaproteobacteria</taxon>
        <taxon>Pseudomonadales</taxon>
        <taxon>Pseudomonadaceae</taxon>
        <taxon>Pseudomonas</taxon>
        <taxon>Pseudomonas syringae</taxon>
    </lineage>
</organism>
<name>A0AAN4QF73_PSESF</name>
<dbReference type="EMBL" id="BGKA01000283">
    <property type="protein sequence ID" value="GBH21215.1"/>
    <property type="molecule type" value="Genomic_DNA"/>
</dbReference>
<feature type="domain" description="Beta-ketoacyl-[acyl-carrier-protein] synthase III C-terminal" evidence="3">
    <location>
        <begin position="3"/>
        <end position="52"/>
    </location>
</feature>
<dbReference type="Gene3D" id="3.40.47.10">
    <property type="match status" value="1"/>
</dbReference>
<sequence>MLVDIYRYHGNQVSASIPTALHTAFTTGRFTPGKPVMLIGTAAGLTLAGMVLLP</sequence>
<dbReference type="InterPro" id="IPR016039">
    <property type="entry name" value="Thiolase-like"/>
</dbReference>
<keyword evidence="2" id="KW-0472">Membrane</keyword>
<evidence type="ECO:0000313" key="5">
    <source>
        <dbReference type="Proteomes" id="UP000248291"/>
    </source>
</evidence>
<keyword evidence="1" id="KW-0808">Transferase</keyword>
<evidence type="ECO:0000259" key="3">
    <source>
        <dbReference type="Pfam" id="PF08541"/>
    </source>
</evidence>